<gene>
    <name evidence="2" type="ORF">EDEG_01772</name>
</gene>
<dbReference type="HOGENOM" id="CLU_506245_0_0_1"/>
<dbReference type="Proteomes" id="UP000003163">
    <property type="component" value="Unassembled WGS sequence"/>
</dbReference>
<dbReference type="InParanoid" id="J9D8V1"/>
<dbReference type="EMBL" id="AFBI03000027">
    <property type="protein sequence ID" value="EJW03934.1"/>
    <property type="molecule type" value="Genomic_DNA"/>
</dbReference>
<name>J9D8V1_EDHAE</name>
<accession>J9D8V1</accession>
<organism evidence="2 3">
    <name type="scientific">Edhazardia aedis (strain USNM 41457)</name>
    <name type="common">Microsporidian parasite</name>
    <dbReference type="NCBI Taxonomy" id="1003232"/>
    <lineage>
        <taxon>Eukaryota</taxon>
        <taxon>Fungi</taxon>
        <taxon>Fungi incertae sedis</taxon>
        <taxon>Microsporidia</taxon>
        <taxon>Edhazardia</taxon>
    </lineage>
</organism>
<dbReference type="VEuPathDB" id="MicrosporidiaDB:EDEG_01772"/>
<protein>
    <submittedName>
        <fullName evidence="2">Uncharacterized protein</fullName>
    </submittedName>
</protein>
<dbReference type="AlphaFoldDB" id="J9D8V1"/>
<keyword evidence="3" id="KW-1185">Reference proteome</keyword>
<feature type="region of interest" description="Disordered" evidence="1">
    <location>
        <begin position="494"/>
        <end position="515"/>
    </location>
</feature>
<sequence>MLWHNWLIFFTYESTHCSDQNEKTNRREILRERRASKDEQSTGRKLLLFVLRPFIKKKNVHLYDNYEDGTGFSGNLSKKFTSVNSLNRPNAIRNQRPFSCVETIERENISNAEKGEIQTNIPESAEKLHIDVHSRNLPVYKGIKSQDKRYSLDSNNSILVVNTSELEYLPFNDVKDQQNSNKIGKIHDSCIDIVPIYSRPSDNLQNCNNYKPRIRSRNLSDFDSLLVKEDDRYNKPEDNIERRFCYEQNLQSLEHSEKQKIHNSNPNPMSNPTILEDQFRKAMRTETDFTTTPSLNSRNAHVRSFVYLDSNQEITYKEYQASRRASSFESYNTNSFSRNERIIECLKTVNNYFSFKTKTSASHCSKDLNDDEKRSIISNPKNTQDRAINNPIRICQDGQNMTFRNQVHEFHKIFYDQSPSNNSLQNNKSDRLCKTTNHLPQLENRTQFHHKVNGKAKVSSTKTACVATDAKTTVDTKTIVEARNFLYGAVRKKNSPFKDTNQTPPSIRKHESSSSNSRKILINIWMNHTKKKAVEATI</sequence>
<proteinExistence type="predicted"/>
<comment type="caution">
    <text evidence="2">The sequence shown here is derived from an EMBL/GenBank/DDBJ whole genome shotgun (WGS) entry which is preliminary data.</text>
</comment>
<evidence type="ECO:0000313" key="2">
    <source>
        <dbReference type="EMBL" id="EJW03934.1"/>
    </source>
</evidence>
<reference evidence="3" key="2">
    <citation type="submission" date="2015-07" db="EMBL/GenBank/DDBJ databases">
        <title>Contrasting host-pathogen interactions and genome evolution in two generalist and specialist microsporidian pathogens of mosquitoes.</title>
        <authorList>
            <consortium name="The Broad Institute Genomics Platform"/>
            <consortium name="The Broad Institute Genome Sequencing Center for Infectious Disease"/>
            <person name="Cuomo C.A."/>
            <person name="Sanscrainte N.D."/>
            <person name="Goldberg J.M."/>
            <person name="Heiman D."/>
            <person name="Young S."/>
            <person name="Zeng Q."/>
            <person name="Becnel J.J."/>
            <person name="Birren B.W."/>
        </authorList>
    </citation>
    <scope>NUCLEOTIDE SEQUENCE [LARGE SCALE GENOMIC DNA]</scope>
    <source>
        <strain evidence="3">USNM 41457</strain>
    </source>
</reference>
<evidence type="ECO:0000256" key="1">
    <source>
        <dbReference type="SAM" id="MobiDB-lite"/>
    </source>
</evidence>
<evidence type="ECO:0000313" key="3">
    <source>
        <dbReference type="Proteomes" id="UP000003163"/>
    </source>
</evidence>
<reference evidence="2 3" key="1">
    <citation type="submission" date="2011-08" db="EMBL/GenBank/DDBJ databases">
        <authorList>
            <person name="Liu Z.J."/>
            <person name="Shi F.L."/>
            <person name="Lu J.Q."/>
            <person name="Li M."/>
            <person name="Wang Z.L."/>
        </authorList>
    </citation>
    <scope>NUCLEOTIDE SEQUENCE [LARGE SCALE GENOMIC DNA]</scope>
    <source>
        <strain evidence="2 3">USNM 41457</strain>
    </source>
</reference>